<dbReference type="Pfam" id="PF05684">
    <property type="entry name" value="DUF819"/>
    <property type="match status" value="1"/>
</dbReference>
<comment type="caution">
    <text evidence="2">The sequence shown here is derived from an EMBL/GenBank/DDBJ whole genome shotgun (WGS) entry which is preliminary data.</text>
</comment>
<feature type="transmembrane region" description="Helical" evidence="1">
    <location>
        <begin position="166"/>
        <end position="186"/>
    </location>
</feature>
<keyword evidence="1" id="KW-0812">Transmembrane</keyword>
<evidence type="ECO:0000256" key="1">
    <source>
        <dbReference type="SAM" id="Phobius"/>
    </source>
</evidence>
<proteinExistence type="predicted"/>
<feature type="transmembrane region" description="Helical" evidence="1">
    <location>
        <begin position="300"/>
        <end position="326"/>
    </location>
</feature>
<keyword evidence="1" id="KW-1133">Transmembrane helix</keyword>
<protein>
    <submittedName>
        <fullName evidence="2">DUF819 family protein</fullName>
    </submittedName>
</protein>
<feature type="transmembrane region" description="Helical" evidence="1">
    <location>
        <begin position="271"/>
        <end position="288"/>
    </location>
</feature>
<name>A0ABT7WFN2_9FLAO</name>
<accession>A0ABT7WFN2</accession>
<feature type="transmembrane region" description="Helical" evidence="1">
    <location>
        <begin position="6"/>
        <end position="25"/>
    </location>
</feature>
<gene>
    <name evidence="2" type="ORF">QU605_09600</name>
</gene>
<dbReference type="EMBL" id="JAUDUY010000004">
    <property type="protein sequence ID" value="MDM9631725.1"/>
    <property type="molecule type" value="Genomic_DNA"/>
</dbReference>
<feature type="transmembrane region" description="Helical" evidence="1">
    <location>
        <begin position="359"/>
        <end position="382"/>
    </location>
</feature>
<dbReference type="PANTHER" id="PTHR34289:SF8">
    <property type="entry name" value="DUF819 DOMAIN-CONTAINING PROTEIN"/>
    <property type="match status" value="1"/>
</dbReference>
<feature type="transmembrane region" description="Helical" evidence="1">
    <location>
        <begin position="32"/>
        <end position="51"/>
    </location>
</feature>
<organism evidence="2 3">
    <name type="scientific">Robiginitalea aurantiaca</name>
    <dbReference type="NCBI Taxonomy" id="3056915"/>
    <lineage>
        <taxon>Bacteria</taxon>
        <taxon>Pseudomonadati</taxon>
        <taxon>Bacteroidota</taxon>
        <taxon>Flavobacteriia</taxon>
        <taxon>Flavobacteriales</taxon>
        <taxon>Flavobacteriaceae</taxon>
        <taxon>Robiginitalea</taxon>
    </lineage>
</organism>
<evidence type="ECO:0000313" key="3">
    <source>
        <dbReference type="Proteomes" id="UP001174839"/>
    </source>
</evidence>
<sequence length="385" mass="41601">MTFLESPVYLIFMLALVLFLSDWVSQKRMFKAFGIALLVIVLGAIFANSGLLPSRANPTYDFIFEYVAPASLFLMLMDVNLTQLKKTGFPILVLFLLGSLGTVLGVFVATLIIKDGPLFEGLYPALAGMLAGTYTGGSINFNAVALHYRVMDQGLVYTSAVAADNVITTLWFFVTIAVPVLLGRWFPLKKMKATVREEQETPDKVEDEAAELNIRSLSLWIGLSAFGLLLTNWLAGVLKEMGWNVPGMIIITTLALVLAQIPAIYRQKGNMFLGSWGVYLFLAVVGAYCDFSALGEAGELALLLLGFISITMLGHGIIVFLGCYILKYDWDMAAIASQANVGGGTTAMALAKNFGRNELILPAILIGSLGNALGTYLGFMVAGLV</sequence>
<dbReference type="RefSeq" id="WP_289725090.1">
    <property type="nucleotide sequence ID" value="NZ_JAUDUY010000004.1"/>
</dbReference>
<evidence type="ECO:0000313" key="2">
    <source>
        <dbReference type="EMBL" id="MDM9631725.1"/>
    </source>
</evidence>
<keyword evidence="1" id="KW-0472">Membrane</keyword>
<dbReference type="Proteomes" id="UP001174839">
    <property type="component" value="Unassembled WGS sequence"/>
</dbReference>
<feature type="transmembrane region" description="Helical" evidence="1">
    <location>
        <begin position="217"/>
        <end position="235"/>
    </location>
</feature>
<feature type="transmembrane region" description="Helical" evidence="1">
    <location>
        <begin position="91"/>
        <end position="113"/>
    </location>
</feature>
<dbReference type="InterPro" id="IPR008537">
    <property type="entry name" value="DUF819"/>
</dbReference>
<feature type="transmembrane region" description="Helical" evidence="1">
    <location>
        <begin position="63"/>
        <end position="79"/>
    </location>
</feature>
<reference evidence="2" key="1">
    <citation type="submission" date="2023-06" db="EMBL/GenBank/DDBJ databases">
        <title>Robiginitalea aurantiacus sp. nov. and Algoriphagus sediminis sp. nov., isolated from coastal sediment.</title>
        <authorList>
            <person name="Zhou Z.Y."/>
            <person name="An J."/>
            <person name="Jia Y.W."/>
            <person name="Du Z.J."/>
        </authorList>
    </citation>
    <scope>NUCLEOTIDE SEQUENCE</scope>
    <source>
        <strain evidence="2">M39</strain>
    </source>
</reference>
<feature type="transmembrane region" description="Helical" evidence="1">
    <location>
        <begin position="241"/>
        <end position="259"/>
    </location>
</feature>
<keyword evidence="3" id="KW-1185">Reference proteome</keyword>
<dbReference type="PANTHER" id="PTHR34289">
    <property type="entry name" value="PROTEIN, PUTATIVE (DUF819)-RELATED"/>
    <property type="match status" value="1"/>
</dbReference>